<dbReference type="PROSITE" id="PS50987">
    <property type="entry name" value="HTH_ARSR_2"/>
    <property type="match status" value="1"/>
</dbReference>
<protein>
    <submittedName>
        <fullName evidence="2">Transcriptional regulator</fullName>
    </submittedName>
</protein>
<dbReference type="SUPFAM" id="SSF46785">
    <property type="entry name" value="Winged helix' DNA-binding domain"/>
    <property type="match status" value="1"/>
</dbReference>
<accession>A0ABQ5V3T4</accession>
<organism evidence="2 3">
    <name type="scientific">Algimonas porphyrae</name>
    <dbReference type="NCBI Taxonomy" id="1128113"/>
    <lineage>
        <taxon>Bacteria</taxon>
        <taxon>Pseudomonadati</taxon>
        <taxon>Pseudomonadota</taxon>
        <taxon>Alphaproteobacteria</taxon>
        <taxon>Maricaulales</taxon>
        <taxon>Robiginitomaculaceae</taxon>
        <taxon>Algimonas</taxon>
    </lineage>
</organism>
<comment type="caution">
    <text evidence="2">The sequence shown here is derived from an EMBL/GenBank/DDBJ whole genome shotgun (WGS) entry which is preliminary data.</text>
</comment>
<dbReference type="InterPro" id="IPR001845">
    <property type="entry name" value="HTH_ArsR_DNA-bd_dom"/>
</dbReference>
<dbReference type="NCBIfam" id="NF033788">
    <property type="entry name" value="HTH_metalloreg"/>
    <property type="match status" value="1"/>
</dbReference>
<name>A0ABQ5V3T4_9PROT</name>
<dbReference type="SMART" id="SM00418">
    <property type="entry name" value="HTH_ARSR"/>
    <property type="match status" value="1"/>
</dbReference>
<keyword evidence="3" id="KW-1185">Reference proteome</keyword>
<evidence type="ECO:0000313" key="2">
    <source>
        <dbReference type="EMBL" id="GLQ21624.1"/>
    </source>
</evidence>
<dbReference type="InterPro" id="IPR011991">
    <property type="entry name" value="ArsR-like_HTH"/>
</dbReference>
<dbReference type="PANTHER" id="PTHR38600:SF2">
    <property type="entry name" value="SLL0088 PROTEIN"/>
    <property type="match status" value="1"/>
</dbReference>
<evidence type="ECO:0000259" key="1">
    <source>
        <dbReference type="PROSITE" id="PS50987"/>
    </source>
</evidence>
<dbReference type="Pfam" id="PF12840">
    <property type="entry name" value="HTH_20"/>
    <property type="match status" value="1"/>
</dbReference>
<dbReference type="EMBL" id="BSNJ01000005">
    <property type="protein sequence ID" value="GLQ21624.1"/>
    <property type="molecule type" value="Genomic_DNA"/>
</dbReference>
<dbReference type="PRINTS" id="PR00778">
    <property type="entry name" value="HTHARSR"/>
</dbReference>
<dbReference type="Proteomes" id="UP001161390">
    <property type="component" value="Unassembled WGS sequence"/>
</dbReference>
<dbReference type="InterPro" id="IPR036390">
    <property type="entry name" value="WH_DNA-bd_sf"/>
</dbReference>
<dbReference type="Gene3D" id="1.10.10.10">
    <property type="entry name" value="Winged helix-like DNA-binding domain superfamily/Winged helix DNA-binding domain"/>
    <property type="match status" value="1"/>
</dbReference>
<dbReference type="CDD" id="cd00090">
    <property type="entry name" value="HTH_ARSR"/>
    <property type="match status" value="1"/>
</dbReference>
<feature type="domain" description="HTH arsR-type" evidence="1">
    <location>
        <begin position="1"/>
        <end position="94"/>
    </location>
</feature>
<sequence>MVEYKSDMDTLFRALSDPARRHILMALSEGPATVGQLAAPLDMSFAGASKHVHVLVEARLVEKRKIGRTQVCRLNAAPMRDLRNWLDQYSRFWSDRLDALESAVKDYENDRH</sequence>
<dbReference type="PANTHER" id="PTHR38600">
    <property type="entry name" value="TRANSCRIPTIONAL REGULATORY PROTEIN"/>
    <property type="match status" value="1"/>
</dbReference>
<evidence type="ECO:0000313" key="3">
    <source>
        <dbReference type="Proteomes" id="UP001161390"/>
    </source>
</evidence>
<reference evidence="2" key="1">
    <citation type="journal article" date="2014" name="Int. J. Syst. Evol. Microbiol.">
        <title>Complete genome of a new Firmicutes species belonging to the dominant human colonic microbiota ('Ruminococcus bicirculans') reveals two chromosomes and a selective capacity to utilize plant glucans.</title>
        <authorList>
            <consortium name="NISC Comparative Sequencing Program"/>
            <person name="Wegmann U."/>
            <person name="Louis P."/>
            <person name="Goesmann A."/>
            <person name="Henrissat B."/>
            <person name="Duncan S.H."/>
            <person name="Flint H.J."/>
        </authorList>
    </citation>
    <scope>NUCLEOTIDE SEQUENCE</scope>
    <source>
        <strain evidence="2">NBRC 108216</strain>
    </source>
</reference>
<proteinExistence type="predicted"/>
<reference evidence="2" key="2">
    <citation type="submission" date="2023-01" db="EMBL/GenBank/DDBJ databases">
        <title>Draft genome sequence of Algimonas porphyrae strain NBRC 108216.</title>
        <authorList>
            <person name="Sun Q."/>
            <person name="Mori K."/>
        </authorList>
    </citation>
    <scope>NUCLEOTIDE SEQUENCE</scope>
    <source>
        <strain evidence="2">NBRC 108216</strain>
    </source>
</reference>
<dbReference type="InterPro" id="IPR036388">
    <property type="entry name" value="WH-like_DNA-bd_sf"/>
</dbReference>
<gene>
    <name evidence="2" type="ORF">GCM10007854_25790</name>
</gene>